<proteinExistence type="predicted"/>
<accession>A0A8J2MDX7</accession>
<gene>
    <name evidence="1" type="ORF">AFUS01_LOCUS46171</name>
</gene>
<protein>
    <submittedName>
        <fullName evidence="1">Uncharacterized protein</fullName>
    </submittedName>
</protein>
<evidence type="ECO:0000313" key="2">
    <source>
        <dbReference type="Proteomes" id="UP000708208"/>
    </source>
</evidence>
<reference evidence="1" key="1">
    <citation type="submission" date="2021-06" db="EMBL/GenBank/DDBJ databases">
        <authorList>
            <person name="Hodson N. C."/>
            <person name="Mongue J. A."/>
            <person name="Jaron S. K."/>
        </authorList>
    </citation>
    <scope>NUCLEOTIDE SEQUENCE</scope>
</reference>
<name>A0A8J2MDX7_9HEXA</name>
<evidence type="ECO:0000313" key="1">
    <source>
        <dbReference type="EMBL" id="CAG7836990.1"/>
    </source>
</evidence>
<dbReference type="Proteomes" id="UP000708208">
    <property type="component" value="Unassembled WGS sequence"/>
</dbReference>
<organism evidence="1 2">
    <name type="scientific">Allacma fusca</name>
    <dbReference type="NCBI Taxonomy" id="39272"/>
    <lineage>
        <taxon>Eukaryota</taxon>
        <taxon>Metazoa</taxon>
        <taxon>Ecdysozoa</taxon>
        <taxon>Arthropoda</taxon>
        <taxon>Hexapoda</taxon>
        <taxon>Collembola</taxon>
        <taxon>Symphypleona</taxon>
        <taxon>Sminthuridae</taxon>
        <taxon>Allacma</taxon>
    </lineage>
</organism>
<keyword evidence="2" id="KW-1185">Reference proteome</keyword>
<comment type="caution">
    <text evidence="1">The sequence shown here is derived from an EMBL/GenBank/DDBJ whole genome shotgun (WGS) entry which is preliminary data.</text>
</comment>
<dbReference type="AlphaFoldDB" id="A0A8J2MDX7"/>
<dbReference type="EMBL" id="CAJVCH010571234">
    <property type="protein sequence ID" value="CAG7836990.1"/>
    <property type="molecule type" value="Genomic_DNA"/>
</dbReference>
<sequence>MSFMGEHMSHSTRGIYQLITKAQKPFGHGPNMKVSLTNVVYPNRTESNGNEEHQRKQLQSKIRHSTLQYEDNLNELPGESSAITVTYKNVTYTTKHKNTFNAKEYPNDDIIYACLKKRKLQKVSSHTKNLSESNNYCSSQNVSSYVFA</sequence>